<evidence type="ECO:0000259" key="1">
    <source>
        <dbReference type="PROSITE" id="PS51833"/>
    </source>
</evidence>
<sequence>MSFVIARQPVFNAERSIYGYEVYLRRSDDLEKYPSDIPFNKATFIIAELVAELGLKRVSDNKKVFINVTLDSLLNKVLDLLPTEMVVFQLMPPQIEIGQSLYANAIKRIEELKEKGGLIALTEKLYSGKYADILRMSHIVEFSAQTVDEGRVNAVKRMQKKILISRIESEKEYNKVLGYGDLFEGNYLGSVSLVKEFEIAPFLKSTLMRMIASLNTVQSIREFAGIIASDVGMSAKLLRFVNSAYFARRKEIKDLVQACAYLGMDNLKKFTLLIATNDYVSVENPYLWKKSLIRAILAEEIMKRMKPELANEAYLVGLFSLIDKILGVNKIEFLREVNIDQEIIDAYTGANKPLSLVLQEASILEEALEIGGERLDSIVEKFAPKLRMEPYEVKNLLFQAQSQAEEILRI</sequence>
<organism evidence="2 3">
    <name type="scientific">Hydrogenivirga caldilitoris</name>
    <dbReference type="NCBI Taxonomy" id="246264"/>
    <lineage>
        <taxon>Bacteria</taxon>
        <taxon>Pseudomonadati</taxon>
        <taxon>Aquificota</taxon>
        <taxon>Aquificia</taxon>
        <taxon>Aquificales</taxon>
        <taxon>Aquificaceae</taxon>
        <taxon>Hydrogenivirga</taxon>
    </lineage>
</organism>
<evidence type="ECO:0000313" key="3">
    <source>
        <dbReference type="Proteomes" id="UP000267841"/>
    </source>
</evidence>
<dbReference type="InterPro" id="IPR052340">
    <property type="entry name" value="RNase_Y/CdgJ"/>
</dbReference>
<dbReference type="Pfam" id="PF08668">
    <property type="entry name" value="HDOD"/>
    <property type="match status" value="1"/>
</dbReference>
<accession>A0A497XPZ9</accession>
<dbReference type="PANTHER" id="PTHR33525">
    <property type="match status" value="1"/>
</dbReference>
<dbReference type="OrthoDB" id="9721at2"/>
<keyword evidence="3" id="KW-1185">Reference proteome</keyword>
<dbReference type="SUPFAM" id="SSF141868">
    <property type="entry name" value="EAL domain-like"/>
    <property type="match status" value="1"/>
</dbReference>
<dbReference type="Gene3D" id="1.10.3210.10">
    <property type="entry name" value="Hypothetical protein af1432"/>
    <property type="match status" value="1"/>
</dbReference>
<proteinExistence type="predicted"/>
<dbReference type="PANTHER" id="PTHR33525:SF4">
    <property type="entry name" value="CYCLIC DI-GMP PHOSPHODIESTERASE CDGJ"/>
    <property type="match status" value="1"/>
</dbReference>
<reference evidence="2 3" key="1">
    <citation type="submission" date="2018-10" db="EMBL/GenBank/DDBJ databases">
        <title>Genomic Encyclopedia of Archaeal and Bacterial Type Strains, Phase II (KMG-II): from individual species to whole genera.</title>
        <authorList>
            <person name="Goeker M."/>
        </authorList>
    </citation>
    <scope>NUCLEOTIDE SEQUENCE [LARGE SCALE GENOMIC DNA]</scope>
    <source>
        <strain evidence="2 3">DSM 16510</strain>
    </source>
</reference>
<dbReference type="PIRSF" id="PIRSF003180">
    <property type="entry name" value="DiGMPpdiest_YuxH"/>
    <property type="match status" value="1"/>
</dbReference>
<dbReference type="EMBL" id="RCCJ01000001">
    <property type="protein sequence ID" value="RLJ70230.1"/>
    <property type="molecule type" value="Genomic_DNA"/>
</dbReference>
<evidence type="ECO:0000313" key="2">
    <source>
        <dbReference type="EMBL" id="RLJ70230.1"/>
    </source>
</evidence>
<feature type="domain" description="HDOD" evidence="1">
    <location>
        <begin position="200"/>
        <end position="384"/>
    </location>
</feature>
<dbReference type="InterPro" id="IPR014408">
    <property type="entry name" value="dGMP_Pdiesterase_EAL/HD-GYP"/>
</dbReference>
<dbReference type="Proteomes" id="UP000267841">
    <property type="component" value="Unassembled WGS sequence"/>
</dbReference>
<dbReference type="InterPro" id="IPR035919">
    <property type="entry name" value="EAL_sf"/>
</dbReference>
<dbReference type="SUPFAM" id="SSF109604">
    <property type="entry name" value="HD-domain/PDEase-like"/>
    <property type="match status" value="1"/>
</dbReference>
<dbReference type="PROSITE" id="PS51833">
    <property type="entry name" value="HDOD"/>
    <property type="match status" value="1"/>
</dbReference>
<protein>
    <submittedName>
        <fullName evidence="2">EAL and modified HD-GYP domain-containing signal transduction protein</fullName>
    </submittedName>
</protein>
<gene>
    <name evidence="2" type="ORF">BCF55_0496</name>
</gene>
<name>A0A497XPZ9_9AQUI</name>
<comment type="caution">
    <text evidence="2">The sequence shown here is derived from an EMBL/GenBank/DDBJ whole genome shotgun (WGS) entry which is preliminary data.</text>
</comment>
<dbReference type="InterPro" id="IPR013976">
    <property type="entry name" value="HDOD"/>
</dbReference>
<dbReference type="RefSeq" id="WP_121009504.1">
    <property type="nucleotide sequence ID" value="NZ_RCCJ01000001.1"/>
</dbReference>
<dbReference type="AlphaFoldDB" id="A0A497XPZ9"/>